<name>A0A328AJT6_9CAUL</name>
<dbReference type="Proteomes" id="UP000249254">
    <property type="component" value="Unassembled WGS sequence"/>
</dbReference>
<reference evidence="2" key="1">
    <citation type="submission" date="2018-05" db="EMBL/GenBank/DDBJ databases">
        <authorList>
            <person name="Li X."/>
        </authorList>
    </citation>
    <scope>NUCLEOTIDE SEQUENCE [LARGE SCALE GENOMIC DNA]</scope>
    <source>
        <strain evidence="2">LX32</strain>
    </source>
</reference>
<evidence type="ECO:0000313" key="2">
    <source>
        <dbReference type="Proteomes" id="UP000249254"/>
    </source>
</evidence>
<dbReference type="EMBL" id="QFYQ01000001">
    <property type="protein sequence ID" value="RAK54326.1"/>
    <property type="molecule type" value="Genomic_DNA"/>
</dbReference>
<sequence>MLDRLYLPLLALAALAAVGFSMVWPQGLGDRSPAPFGHTPVQQTPAMKAAMDRETEASEKRIRQARDAVRDLQAQALSPNQ</sequence>
<dbReference type="RefSeq" id="WP_111528077.1">
    <property type="nucleotide sequence ID" value="NZ_JBHRSG010000002.1"/>
</dbReference>
<evidence type="ECO:0000313" key="1">
    <source>
        <dbReference type="EMBL" id="RAK54326.1"/>
    </source>
</evidence>
<protein>
    <submittedName>
        <fullName evidence="1">Uncharacterized protein</fullName>
    </submittedName>
</protein>
<proteinExistence type="predicted"/>
<gene>
    <name evidence="1" type="ORF">DJ017_07195</name>
</gene>
<accession>A0A328AJT6</accession>
<keyword evidence="2" id="KW-1185">Reference proteome</keyword>
<dbReference type="OrthoDB" id="7173997at2"/>
<dbReference type="AlphaFoldDB" id="A0A328AJT6"/>
<organism evidence="1 2">
    <name type="scientific">Phenylobacterium soli</name>
    <dbReference type="NCBI Taxonomy" id="2170551"/>
    <lineage>
        <taxon>Bacteria</taxon>
        <taxon>Pseudomonadati</taxon>
        <taxon>Pseudomonadota</taxon>
        <taxon>Alphaproteobacteria</taxon>
        <taxon>Caulobacterales</taxon>
        <taxon>Caulobacteraceae</taxon>
        <taxon>Phenylobacterium</taxon>
    </lineage>
</organism>
<comment type="caution">
    <text evidence="1">The sequence shown here is derived from an EMBL/GenBank/DDBJ whole genome shotgun (WGS) entry which is preliminary data.</text>
</comment>